<comment type="caution">
    <text evidence="5">The sequence shown here is derived from an EMBL/GenBank/DDBJ whole genome shotgun (WGS) entry which is preliminary data.</text>
</comment>
<evidence type="ECO:0000313" key="6">
    <source>
        <dbReference type="Proteomes" id="UP001203284"/>
    </source>
</evidence>
<dbReference type="PANTHER" id="PTHR35936:SF17">
    <property type="entry name" value="ARGININE-BINDING EXTRACELLULAR PROTEIN ARTP"/>
    <property type="match status" value="1"/>
</dbReference>
<keyword evidence="1 2" id="KW-0732">Signal</keyword>
<sequence>MRKALRALCFCLLLLAAATPGTRAGAETRVLRVGTFLDNAPWQYRDGDRIVGFEADMVERIGHELGARIEWVVMPFADLFEAVERGRVDLVACSITITPERRKRFDFTQAYYDSAQGVVVLKAGPIRRIEDLGARPVAVTPGTSNEAWLRENGPRLGLGPLVPAQGVSAVLDLLTAGKVSAYFGDLPTLLHELLHRSDLAVIERIDTGDHYAMMFAKGAPLTVPVDDAITQMKQDGTMARIHTRWFGMAPDRHSSTVQVRSRG</sequence>
<evidence type="ECO:0000256" key="1">
    <source>
        <dbReference type="ARBA" id="ARBA00022729"/>
    </source>
</evidence>
<feature type="domain" description="Solute-binding protein family 3/N-terminal" evidence="3">
    <location>
        <begin position="30"/>
        <end position="249"/>
    </location>
</feature>
<dbReference type="Pfam" id="PF00497">
    <property type="entry name" value="SBP_bac_3"/>
    <property type="match status" value="1"/>
</dbReference>
<dbReference type="SMART" id="SM00079">
    <property type="entry name" value="PBPe"/>
    <property type="match status" value="1"/>
</dbReference>
<dbReference type="Proteomes" id="UP001203284">
    <property type="component" value="Unassembled WGS sequence"/>
</dbReference>
<dbReference type="SMART" id="SM00062">
    <property type="entry name" value="PBPb"/>
    <property type="match status" value="1"/>
</dbReference>
<feature type="chain" id="PRO_5045169453" evidence="2">
    <location>
        <begin position="27"/>
        <end position="263"/>
    </location>
</feature>
<dbReference type="PANTHER" id="PTHR35936">
    <property type="entry name" value="MEMBRANE-BOUND LYTIC MUREIN TRANSGLYCOSYLASE F"/>
    <property type="match status" value="1"/>
</dbReference>
<gene>
    <name evidence="5" type="ORF">MWN34_15160</name>
</gene>
<protein>
    <submittedName>
        <fullName evidence="5">ABC transporter substrate-binding protein</fullName>
    </submittedName>
</protein>
<dbReference type="EMBL" id="JALKCH010000010">
    <property type="protein sequence ID" value="MCK0198252.1"/>
    <property type="molecule type" value="Genomic_DNA"/>
</dbReference>
<dbReference type="CDD" id="cd13530">
    <property type="entry name" value="PBP2_peptides_like"/>
    <property type="match status" value="1"/>
</dbReference>
<dbReference type="InterPro" id="IPR001638">
    <property type="entry name" value="Solute-binding_3/MltF_N"/>
</dbReference>
<dbReference type="RefSeq" id="WP_247030152.1">
    <property type="nucleotide sequence ID" value="NZ_JALKCH010000010.1"/>
</dbReference>
<organism evidence="5 6">
    <name type="scientific">Ancylobacter crimeensis</name>
    <dbReference type="NCBI Taxonomy" id="2579147"/>
    <lineage>
        <taxon>Bacteria</taxon>
        <taxon>Pseudomonadati</taxon>
        <taxon>Pseudomonadota</taxon>
        <taxon>Alphaproteobacteria</taxon>
        <taxon>Hyphomicrobiales</taxon>
        <taxon>Xanthobacteraceae</taxon>
        <taxon>Ancylobacter</taxon>
    </lineage>
</organism>
<proteinExistence type="predicted"/>
<dbReference type="SUPFAM" id="SSF53850">
    <property type="entry name" value="Periplasmic binding protein-like II"/>
    <property type="match status" value="1"/>
</dbReference>
<name>A0ABT0DE50_9HYPH</name>
<accession>A0ABT0DE50</accession>
<reference evidence="5 6" key="1">
    <citation type="submission" date="2022-04" db="EMBL/GenBank/DDBJ databases">
        <authorList>
            <person name="Grouzdev D.S."/>
            <person name="Pantiukh K.S."/>
            <person name="Krutkina M.S."/>
        </authorList>
    </citation>
    <scope>NUCLEOTIDE SEQUENCE [LARGE SCALE GENOMIC DNA]</scope>
    <source>
        <strain evidence="5 6">6x-1</strain>
    </source>
</reference>
<evidence type="ECO:0000313" key="5">
    <source>
        <dbReference type="EMBL" id="MCK0198252.1"/>
    </source>
</evidence>
<dbReference type="Gene3D" id="3.40.190.10">
    <property type="entry name" value="Periplasmic binding protein-like II"/>
    <property type="match status" value="2"/>
</dbReference>
<feature type="signal peptide" evidence="2">
    <location>
        <begin position="1"/>
        <end position="26"/>
    </location>
</feature>
<dbReference type="InterPro" id="IPR001320">
    <property type="entry name" value="Iontro_rcpt_C"/>
</dbReference>
<keyword evidence="6" id="KW-1185">Reference proteome</keyword>
<evidence type="ECO:0000259" key="3">
    <source>
        <dbReference type="SMART" id="SM00062"/>
    </source>
</evidence>
<evidence type="ECO:0000256" key="2">
    <source>
        <dbReference type="SAM" id="SignalP"/>
    </source>
</evidence>
<evidence type="ECO:0000259" key="4">
    <source>
        <dbReference type="SMART" id="SM00079"/>
    </source>
</evidence>
<feature type="domain" description="Ionotropic glutamate receptor C-terminal" evidence="4">
    <location>
        <begin position="30"/>
        <end position="248"/>
    </location>
</feature>